<evidence type="ECO:0000313" key="2">
    <source>
        <dbReference type="Proteomes" id="UP000887013"/>
    </source>
</evidence>
<organism evidence="1 2">
    <name type="scientific">Nephila pilipes</name>
    <name type="common">Giant wood spider</name>
    <name type="synonym">Nephila maculata</name>
    <dbReference type="NCBI Taxonomy" id="299642"/>
    <lineage>
        <taxon>Eukaryota</taxon>
        <taxon>Metazoa</taxon>
        <taxon>Ecdysozoa</taxon>
        <taxon>Arthropoda</taxon>
        <taxon>Chelicerata</taxon>
        <taxon>Arachnida</taxon>
        <taxon>Araneae</taxon>
        <taxon>Araneomorphae</taxon>
        <taxon>Entelegynae</taxon>
        <taxon>Araneoidea</taxon>
        <taxon>Nephilidae</taxon>
        <taxon>Nephila</taxon>
    </lineage>
</organism>
<dbReference type="Proteomes" id="UP000887013">
    <property type="component" value="Unassembled WGS sequence"/>
</dbReference>
<name>A0A8X6UIR2_NEPPI</name>
<gene>
    <name evidence="1" type="ORF">NPIL_392671</name>
</gene>
<dbReference type="EMBL" id="BMAW01080858">
    <property type="protein sequence ID" value="GFU21496.1"/>
    <property type="molecule type" value="Genomic_DNA"/>
</dbReference>
<protein>
    <submittedName>
        <fullName evidence="1">Uncharacterized protein</fullName>
    </submittedName>
</protein>
<accession>A0A8X6UIR2</accession>
<sequence>MEFLKDYVLGNVCENKRFELKNLLIRKKERVLGHICILPSSHHKFYIGVNTIYPSSLIACPSTIVGTSVSVATSKKSTTMASVQGVRDAEEVMFVMHSIVRADTFHPENEPSP</sequence>
<dbReference type="AlphaFoldDB" id="A0A8X6UIR2"/>
<keyword evidence="2" id="KW-1185">Reference proteome</keyword>
<proteinExistence type="predicted"/>
<reference evidence="1" key="1">
    <citation type="submission" date="2020-08" db="EMBL/GenBank/DDBJ databases">
        <title>Multicomponent nature underlies the extraordinary mechanical properties of spider dragline silk.</title>
        <authorList>
            <person name="Kono N."/>
            <person name="Nakamura H."/>
            <person name="Mori M."/>
            <person name="Yoshida Y."/>
            <person name="Ohtoshi R."/>
            <person name="Malay A.D."/>
            <person name="Moran D.A.P."/>
            <person name="Tomita M."/>
            <person name="Numata K."/>
            <person name="Arakawa K."/>
        </authorList>
    </citation>
    <scope>NUCLEOTIDE SEQUENCE</scope>
</reference>
<evidence type="ECO:0000313" key="1">
    <source>
        <dbReference type="EMBL" id="GFU21496.1"/>
    </source>
</evidence>
<comment type="caution">
    <text evidence="1">The sequence shown here is derived from an EMBL/GenBank/DDBJ whole genome shotgun (WGS) entry which is preliminary data.</text>
</comment>